<accession>A0A699W3K6</accession>
<proteinExistence type="predicted"/>
<protein>
    <submittedName>
        <fullName evidence="1">Uncharacterized protein</fullName>
    </submittedName>
</protein>
<reference evidence="1" key="1">
    <citation type="journal article" date="2019" name="Sci. Rep.">
        <title>Draft genome of Tanacetum cinerariifolium, the natural source of mosquito coil.</title>
        <authorList>
            <person name="Yamashiro T."/>
            <person name="Shiraishi A."/>
            <person name="Satake H."/>
            <person name="Nakayama K."/>
        </authorList>
    </citation>
    <scope>NUCLEOTIDE SEQUENCE</scope>
</reference>
<name>A0A699W3K6_TANCI</name>
<feature type="non-terminal residue" evidence="1">
    <location>
        <position position="25"/>
    </location>
</feature>
<sequence>MFNGSWTTWKQVDKSACDGLWANFK</sequence>
<dbReference type="EMBL" id="BKCJ011549972">
    <property type="protein sequence ID" value="GFD41313.1"/>
    <property type="molecule type" value="Genomic_DNA"/>
</dbReference>
<gene>
    <name evidence="1" type="ORF">Tci_913282</name>
</gene>
<organism evidence="1">
    <name type="scientific">Tanacetum cinerariifolium</name>
    <name type="common">Dalmatian daisy</name>
    <name type="synonym">Chrysanthemum cinerariifolium</name>
    <dbReference type="NCBI Taxonomy" id="118510"/>
    <lineage>
        <taxon>Eukaryota</taxon>
        <taxon>Viridiplantae</taxon>
        <taxon>Streptophyta</taxon>
        <taxon>Embryophyta</taxon>
        <taxon>Tracheophyta</taxon>
        <taxon>Spermatophyta</taxon>
        <taxon>Magnoliopsida</taxon>
        <taxon>eudicotyledons</taxon>
        <taxon>Gunneridae</taxon>
        <taxon>Pentapetalae</taxon>
        <taxon>asterids</taxon>
        <taxon>campanulids</taxon>
        <taxon>Asterales</taxon>
        <taxon>Asteraceae</taxon>
        <taxon>Asteroideae</taxon>
        <taxon>Anthemideae</taxon>
        <taxon>Anthemidinae</taxon>
        <taxon>Tanacetum</taxon>
    </lineage>
</organism>
<dbReference type="AlphaFoldDB" id="A0A699W3K6"/>
<comment type="caution">
    <text evidence="1">The sequence shown here is derived from an EMBL/GenBank/DDBJ whole genome shotgun (WGS) entry which is preliminary data.</text>
</comment>
<evidence type="ECO:0000313" key="1">
    <source>
        <dbReference type="EMBL" id="GFD41313.1"/>
    </source>
</evidence>